<accession>Q24EZ5</accession>
<dbReference type="AlphaFoldDB" id="Q24EZ5"/>
<dbReference type="Gene3D" id="3.80.10.10">
    <property type="entry name" value="Ribonuclease Inhibitor"/>
    <property type="match status" value="1"/>
</dbReference>
<protein>
    <submittedName>
        <fullName evidence="2">Transmembrane protein, putative</fullName>
    </submittedName>
</protein>
<evidence type="ECO:0000256" key="1">
    <source>
        <dbReference type="SAM" id="Phobius"/>
    </source>
</evidence>
<reference evidence="3" key="1">
    <citation type="journal article" date="2006" name="PLoS Biol.">
        <title>Macronuclear genome sequence of the ciliate Tetrahymena thermophila, a model eukaryote.</title>
        <authorList>
            <person name="Eisen J.A."/>
            <person name="Coyne R.S."/>
            <person name="Wu M."/>
            <person name="Wu D."/>
            <person name="Thiagarajan M."/>
            <person name="Wortman J.R."/>
            <person name="Badger J.H."/>
            <person name="Ren Q."/>
            <person name="Amedeo P."/>
            <person name="Jones K.M."/>
            <person name="Tallon L.J."/>
            <person name="Delcher A.L."/>
            <person name="Salzberg S.L."/>
            <person name="Silva J.C."/>
            <person name="Haas B.J."/>
            <person name="Majoros W.H."/>
            <person name="Farzad M."/>
            <person name="Carlton J.M."/>
            <person name="Smith R.K. Jr."/>
            <person name="Garg J."/>
            <person name="Pearlman R.E."/>
            <person name="Karrer K.M."/>
            <person name="Sun L."/>
            <person name="Manning G."/>
            <person name="Elde N.C."/>
            <person name="Turkewitz A.P."/>
            <person name="Asai D.J."/>
            <person name="Wilkes D.E."/>
            <person name="Wang Y."/>
            <person name="Cai H."/>
            <person name="Collins K."/>
            <person name="Stewart B.A."/>
            <person name="Lee S.R."/>
            <person name="Wilamowska K."/>
            <person name="Weinberg Z."/>
            <person name="Ruzzo W.L."/>
            <person name="Wloga D."/>
            <person name="Gaertig J."/>
            <person name="Frankel J."/>
            <person name="Tsao C.-C."/>
            <person name="Gorovsky M.A."/>
            <person name="Keeling P.J."/>
            <person name="Waller R.F."/>
            <person name="Patron N.J."/>
            <person name="Cherry J.M."/>
            <person name="Stover N.A."/>
            <person name="Krieger C.J."/>
            <person name="del Toro C."/>
            <person name="Ryder H.F."/>
            <person name="Williamson S.C."/>
            <person name="Barbeau R.A."/>
            <person name="Hamilton E.P."/>
            <person name="Orias E."/>
        </authorList>
    </citation>
    <scope>NUCLEOTIDE SEQUENCE [LARGE SCALE GENOMIC DNA]</scope>
    <source>
        <strain evidence="3">SB210</strain>
    </source>
</reference>
<evidence type="ECO:0000313" key="2">
    <source>
        <dbReference type="EMBL" id="EAS06360.2"/>
    </source>
</evidence>
<dbReference type="GeneID" id="7833126"/>
<keyword evidence="1" id="KW-0472">Membrane</keyword>
<dbReference type="OrthoDB" id="120976at2759"/>
<organism evidence="2 3">
    <name type="scientific">Tetrahymena thermophila (strain SB210)</name>
    <dbReference type="NCBI Taxonomy" id="312017"/>
    <lineage>
        <taxon>Eukaryota</taxon>
        <taxon>Sar</taxon>
        <taxon>Alveolata</taxon>
        <taxon>Ciliophora</taxon>
        <taxon>Intramacronucleata</taxon>
        <taxon>Oligohymenophorea</taxon>
        <taxon>Hymenostomatida</taxon>
        <taxon>Tetrahymenina</taxon>
        <taxon>Tetrahymenidae</taxon>
        <taxon>Tetrahymena</taxon>
    </lineage>
</organism>
<keyword evidence="3" id="KW-1185">Reference proteome</keyword>
<dbReference type="EMBL" id="GG662298">
    <property type="protein sequence ID" value="EAS06360.2"/>
    <property type="molecule type" value="Genomic_DNA"/>
</dbReference>
<dbReference type="InterPro" id="IPR032675">
    <property type="entry name" value="LRR_dom_sf"/>
</dbReference>
<keyword evidence="1 2" id="KW-0812">Transmembrane</keyword>
<sequence>MQQKIRQQNFLFKTYIIIFNQFNQNSSQKNIFWINLLLIQSIINYILQKIKNYTTIKTSLLIQQNCQKHQRLIKNIKIIINSSNQKTQIIFIKNKKLHNNKNIFVNSIKLNKFQLKKLLINQQQNHLIKKQMIQQIKQFRRYEDFIKSEEFLHTNLDIDITSQHIYEEGALILGQALEKYTDLQFLKLNLCCCYIGCKGASGLVSYLSKCTNLSNLNLNLSGSRFESEGLLDLGLALENITNLSILDLNIGYNFFDDKGIQELALCLSNCKNLKNLNLKMDNSLGSFIRPDKMGFCLAKCPKLQILALRIQNDAAKINFQFLKIIIKFIQNLLFYFMIFFLLLIEKQQIQLMRLRVDSVKIRRRLNIKLLKTKKLVLKQIDFLENRMFF</sequence>
<feature type="transmembrane region" description="Helical" evidence="1">
    <location>
        <begin position="324"/>
        <end position="344"/>
    </location>
</feature>
<dbReference type="Proteomes" id="UP000009168">
    <property type="component" value="Unassembled WGS sequence"/>
</dbReference>
<dbReference type="HOGENOM" id="CLU_1573787_0_0_1"/>
<name>Q24EZ5_TETTS</name>
<dbReference type="SUPFAM" id="SSF52047">
    <property type="entry name" value="RNI-like"/>
    <property type="match status" value="1"/>
</dbReference>
<dbReference type="KEGG" id="tet:TTHERM_01148180"/>
<dbReference type="RefSeq" id="XP_001026605.2">
    <property type="nucleotide sequence ID" value="XM_001026605.2"/>
</dbReference>
<proteinExistence type="predicted"/>
<keyword evidence="1" id="KW-1133">Transmembrane helix</keyword>
<evidence type="ECO:0000313" key="3">
    <source>
        <dbReference type="Proteomes" id="UP000009168"/>
    </source>
</evidence>
<gene>
    <name evidence="2" type="ORF">TTHERM_01148180</name>
</gene>
<dbReference type="InParanoid" id="Q24EZ5"/>